<proteinExistence type="predicted"/>
<dbReference type="OrthoDB" id="8523349at2"/>
<evidence type="ECO:0000313" key="1">
    <source>
        <dbReference type="EMBL" id="TCP37748.1"/>
    </source>
</evidence>
<name>A0A4R2PS35_RHOSA</name>
<dbReference type="Proteomes" id="UP000295399">
    <property type="component" value="Unassembled WGS sequence"/>
</dbReference>
<dbReference type="Pfam" id="PF01136">
    <property type="entry name" value="Peptidase_U32"/>
    <property type="match status" value="1"/>
</dbReference>
<protein>
    <submittedName>
        <fullName evidence="1">Collagenase-like PrtC family protease</fullName>
    </submittedName>
</protein>
<dbReference type="AlphaFoldDB" id="A0A4R2PS35"/>
<dbReference type="FunCoup" id="A0A4R2PS35">
    <property type="interactions" value="33"/>
</dbReference>
<sequence>MTEDLSPAVRDLTEATRDGAGDLGLLSLGPLLFHWPAERWRDFYCQIADEAPVDTVYVGEVVCPKRWRFNRPHLQTVVERLHKAGKTVVISTPGLVSEEEDLALVEELIDLGLPVEVNDIATFGVLERRGRRGAVAGSLLNVYNEATLRYLAGAGVERSVTPSELPGPSIHALAAVGEPALEVQVFGRWPLAISARCYHARAHGRAKASCRFVCGEDLDGLPVDTLEGQPFLSVNGVQTLSGAYACLTGEIATLRGVGVAGFRLSPQDVDMVRMARVYRDLLDGRLDAEEALGEVEDECPHVPLANGFYRNNPGAAWVEA</sequence>
<accession>A0A4R2PS35</accession>
<evidence type="ECO:0000313" key="2">
    <source>
        <dbReference type="Proteomes" id="UP000295399"/>
    </source>
</evidence>
<keyword evidence="2" id="KW-1185">Reference proteome</keyword>
<dbReference type="InterPro" id="IPR051454">
    <property type="entry name" value="RNA/ubiquinone_mod_enzymes"/>
</dbReference>
<comment type="caution">
    <text evidence="1">The sequence shown here is derived from an EMBL/GenBank/DDBJ whole genome shotgun (WGS) entry which is preliminary data.</text>
</comment>
<dbReference type="PANTHER" id="PTHR30217">
    <property type="entry name" value="PEPTIDASE U32 FAMILY"/>
    <property type="match status" value="1"/>
</dbReference>
<reference evidence="1 2" key="1">
    <citation type="submission" date="2019-03" db="EMBL/GenBank/DDBJ databases">
        <title>Genomic Encyclopedia of Type Strains, Phase IV (KMG-IV): sequencing the most valuable type-strain genomes for metagenomic binning, comparative biology and taxonomic classification.</title>
        <authorList>
            <person name="Goeker M."/>
        </authorList>
    </citation>
    <scope>NUCLEOTIDE SEQUENCE [LARGE SCALE GENOMIC DNA]</scope>
    <source>
        <strain evidence="1 2">DSM 2132</strain>
    </source>
</reference>
<dbReference type="NCBIfam" id="NF011991">
    <property type="entry name" value="PRK15447.1"/>
    <property type="match status" value="1"/>
</dbReference>
<dbReference type="EMBL" id="SLXO01000002">
    <property type="protein sequence ID" value="TCP37748.1"/>
    <property type="molecule type" value="Genomic_DNA"/>
</dbReference>
<dbReference type="InterPro" id="IPR001539">
    <property type="entry name" value="Peptidase_U32"/>
</dbReference>
<dbReference type="InParanoid" id="A0A4R2PS35"/>
<dbReference type="GO" id="GO:0008233">
    <property type="term" value="F:peptidase activity"/>
    <property type="evidence" value="ECO:0007669"/>
    <property type="project" value="UniProtKB-KW"/>
</dbReference>
<dbReference type="GO" id="GO:0006508">
    <property type="term" value="P:proteolysis"/>
    <property type="evidence" value="ECO:0007669"/>
    <property type="project" value="UniProtKB-KW"/>
</dbReference>
<gene>
    <name evidence="1" type="ORF">EV659_102154</name>
</gene>
<keyword evidence="1" id="KW-0645">Protease</keyword>
<dbReference type="PANTHER" id="PTHR30217:SF11">
    <property type="entry name" value="UBIQUINONE BIOSYNTHESIS PROTEIN UBIV"/>
    <property type="match status" value="1"/>
</dbReference>
<dbReference type="RefSeq" id="WP_132707400.1">
    <property type="nucleotide sequence ID" value="NZ_JACIGF010000002.1"/>
</dbReference>
<keyword evidence="1" id="KW-0378">Hydrolase</keyword>
<organism evidence="1 2">
    <name type="scientific">Rhodothalassium salexigens DSM 2132</name>
    <dbReference type="NCBI Taxonomy" id="1188247"/>
    <lineage>
        <taxon>Bacteria</taxon>
        <taxon>Pseudomonadati</taxon>
        <taxon>Pseudomonadota</taxon>
        <taxon>Alphaproteobacteria</taxon>
        <taxon>Rhodothalassiales</taxon>
        <taxon>Rhodothalassiaceae</taxon>
        <taxon>Rhodothalassium</taxon>
    </lineage>
</organism>